<accession>A0A4S3KB16</accession>
<comment type="similarity">
    <text evidence="1">Belongs to the transglycosylase Slt family.</text>
</comment>
<reference evidence="3 4" key="1">
    <citation type="submission" date="2019-03" db="EMBL/GenBank/DDBJ databases">
        <title>Genomic Encyclopedia of Type Strains, Phase IV (KMG-IV): sequencing the most valuable type-strain genomes for metagenomic binning, comparative biology and taxonomic classification.</title>
        <authorList>
            <person name="Goeker M."/>
        </authorList>
    </citation>
    <scope>NUCLEOTIDE SEQUENCE [LARGE SCALE GENOMIC DNA]</scope>
    <source>
        <strain evidence="3 4">DSM 26377</strain>
    </source>
</reference>
<dbReference type="PANTHER" id="PTHR37423">
    <property type="entry name" value="SOLUBLE LYTIC MUREIN TRANSGLYCOSYLASE-RELATED"/>
    <property type="match status" value="1"/>
</dbReference>
<organism evidence="3 4">
    <name type="scientific">Panacagrimonas perspica</name>
    <dbReference type="NCBI Taxonomy" id="381431"/>
    <lineage>
        <taxon>Bacteria</taxon>
        <taxon>Pseudomonadati</taxon>
        <taxon>Pseudomonadota</taxon>
        <taxon>Gammaproteobacteria</taxon>
        <taxon>Nevskiales</taxon>
        <taxon>Nevskiaceae</taxon>
        <taxon>Panacagrimonas</taxon>
    </lineage>
</organism>
<keyword evidence="4" id="KW-1185">Reference proteome</keyword>
<name>A0A4S3KB16_9GAMM</name>
<dbReference type="Pfam" id="PF01464">
    <property type="entry name" value="SLT"/>
    <property type="match status" value="1"/>
</dbReference>
<dbReference type="Proteomes" id="UP000295341">
    <property type="component" value="Unassembled WGS sequence"/>
</dbReference>
<dbReference type="RefSeq" id="WP_162851140.1">
    <property type="nucleotide sequence ID" value="NZ_MWIN01000001.1"/>
</dbReference>
<feature type="domain" description="Transglycosylase SLT" evidence="2">
    <location>
        <begin position="86"/>
        <end position="184"/>
    </location>
</feature>
<evidence type="ECO:0000313" key="3">
    <source>
        <dbReference type="EMBL" id="TDU32660.1"/>
    </source>
</evidence>
<gene>
    <name evidence="3" type="ORF">DFR24_2060</name>
</gene>
<dbReference type="EMBL" id="SOBT01000008">
    <property type="protein sequence ID" value="TDU32660.1"/>
    <property type="molecule type" value="Genomic_DNA"/>
</dbReference>
<dbReference type="AlphaFoldDB" id="A0A4S3KB16"/>
<sequence>MPKARIPGILLLIAMVAMLLPVSARVAAAEIYVFKQSDGTRLYTDQKKRAKGLTYISTFGRPTAYSSCGRLTRAALKQRGDSYDALIAKHAAAQDVPPELVRAVMHVESCFDRRAVSQVGARGLMQLMPDTASQLGVKDSFDAGQNIAGGVRYLRMMRNRYPSDWRLVLAAYNAGPGAVDKHNGIPPYPETQGYVKKVMALYAKSLKPPPAKAVESVASADLP</sequence>
<evidence type="ECO:0000256" key="1">
    <source>
        <dbReference type="ARBA" id="ARBA00007734"/>
    </source>
</evidence>
<dbReference type="Gene3D" id="1.10.530.10">
    <property type="match status" value="1"/>
</dbReference>
<evidence type="ECO:0000313" key="4">
    <source>
        <dbReference type="Proteomes" id="UP000295341"/>
    </source>
</evidence>
<evidence type="ECO:0000259" key="2">
    <source>
        <dbReference type="Pfam" id="PF01464"/>
    </source>
</evidence>
<protein>
    <submittedName>
        <fullName evidence="3">Transglycosylase-like protein with SLT domain</fullName>
    </submittedName>
</protein>
<comment type="caution">
    <text evidence="3">The sequence shown here is derived from an EMBL/GenBank/DDBJ whole genome shotgun (WGS) entry which is preliminary data.</text>
</comment>
<dbReference type="CDD" id="cd00254">
    <property type="entry name" value="LT-like"/>
    <property type="match status" value="1"/>
</dbReference>
<dbReference type="InterPro" id="IPR008258">
    <property type="entry name" value="Transglycosylase_SLT_dom_1"/>
</dbReference>
<dbReference type="PANTHER" id="PTHR37423:SF2">
    <property type="entry name" value="MEMBRANE-BOUND LYTIC MUREIN TRANSGLYCOSYLASE C"/>
    <property type="match status" value="1"/>
</dbReference>
<proteinExistence type="inferred from homology"/>
<dbReference type="InterPro" id="IPR023346">
    <property type="entry name" value="Lysozyme-like_dom_sf"/>
</dbReference>
<dbReference type="SUPFAM" id="SSF53955">
    <property type="entry name" value="Lysozyme-like"/>
    <property type="match status" value="1"/>
</dbReference>